<dbReference type="SUPFAM" id="SSF52283">
    <property type="entry name" value="Formate/glycerate dehydrogenase catalytic domain-like"/>
    <property type="match status" value="1"/>
</dbReference>
<evidence type="ECO:0000259" key="6">
    <source>
        <dbReference type="Pfam" id="PF02826"/>
    </source>
</evidence>
<dbReference type="AlphaFoldDB" id="A0A7T3RBK6"/>
<dbReference type="SUPFAM" id="SSF51735">
    <property type="entry name" value="NAD(P)-binding Rossmann-fold domains"/>
    <property type="match status" value="1"/>
</dbReference>
<dbReference type="InterPro" id="IPR006139">
    <property type="entry name" value="D-isomer_2_OHA_DH_cat_dom"/>
</dbReference>
<feature type="domain" description="D-isomer specific 2-hydroxyacid dehydrogenase catalytic" evidence="5">
    <location>
        <begin position="18"/>
        <end position="313"/>
    </location>
</feature>
<dbReference type="PANTHER" id="PTHR43761:SF1">
    <property type="entry name" value="D-ISOMER SPECIFIC 2-HYDROXYACID DEHYDROGENASE CATALYTIC DOMAIN-CONTAINING PROTEIN-RELATED"/>
    <property type="match status" value="1"/>
</dbReference>
<evidence type="ECO:0000256" key="1">
    <source>
        <dbReference type="ARBA" id="ARBA00005854"/>
    </source>
</evidence>
<dbReference type="Gene3D" id="3.40.50.720">
    <property type="entry name" value="NAD(P)-binding Rossmann-like Domain"/>
    <property type="match status" value="2"/>
</dbReference>
<protein>
    <submittedName>
        <fullName evidence="7">D-2-hydroxyacid dehydrogenase</fullName>
    </submittedName>
</protein>
<organism evidence="7 8">
    <name type="scientific">Treponema peruense</name>
    <dbReference type="NCBI Taxonomy" id="2787628"/>
    <lineage>
        <taxon>Bacteria</taxon>
        <taxon>Pseudomonadati</taxon>
        <taxon>Spirochaetota</taxon>
        <taxon>Spirochaetia</taxon>
        <taxon>Spirochaetales</taxon>
        <taxon>Treponemataceae</taxon>
        <taxon>Treponema</taxon>
    </lineage>
</organism>
<proteinExistence type="inferred from homology"/>
<comment type="similarity">
    <text evidence="1 4">Belongs to the D-isomer specific 2-hydroxyacid dehydrogenase family.</text>
</comment>
<dbReference type="Proteomes" id="UP000595224">
    <property type="component" value="Chromosome"/>
</dbReference>
<dbReference type="GO" id="GO:0016616">
    <property type="term" value="F:oxidoreductase activity, acting on the CH-OH group of donors, NAD or NADP as acceptor"/>
    <property type="evidence" value="ECO:0007669"/>
    <property type="project" value="InterPro"/>
</dbReference>
<evidence type="ECO:0000313" key="8">
    <source>
        <dbReference type="Proteomes" id="UP000595224"/>
    </source>
</evidence>
<dbReference type="Pfam" id="PF02826">
    <property type="entry name" value="2-Hacid_dh_C"/>
    <property type="match status" value="1"/>
</dbReference>
<dbReference type="CDD" id="cd12162">
    <property type="entry name" value="2-Hacid_dh_4"/>
    <property type="match status" value="1"/>
</dbReference>
<evidence type="ECO:0000259" key="5">
    <source>
        <dbReference type="Pfam" id="PF00389"/>
    </source>
</evidence>
<keyword evidence="2 4" id="KW-0560">Oxidoreductase</keyword>
<sequence>MKITILDGNALNPGDLSWKPLEEFGSVTVYPRTEQKDVVSRIGDSDAVLLNKINITEEILAACPSLRYIGVQATGYNVIDLEACRRHNVTVTNVPTYSTAGVSQLTFAFILEFACKTAEHSASVMAGDWVKSKDFCYWKHAPVELDGKTLGIFGYGSIGSRVESIAKAFGMRTIVCTRTPNPLIENPVDAEQLFKQSDFLTLHAPLTEATRGIVNEKNISLMKETAVIINTARGALVDENAVRKALDTGRIAGYAADVVSEEPMKADNPLLGAPNCLLTPHIAWAATETRQRLLDIVIANIRCFIAGCPQNVVS</sequence>
<keyword evidence="8" id="KW-1185">Reference proteome</keyword>
<dbReference type="InterPro" id="IPR036291">
    <property type="entry name" value="NAD(P)-bd_dom_sf"/>
</dbReference>
<dbReference type="InterPro" id="IPR029753">
    <property type="entry name" value="D-isomer_DH_CS"/>
</dbReference>
<evidence type="ECO:0000313" key="7">
    <source>
        <dbReference type="EMBL" id="QQA00090.1"/>
    </source>
</evidence>
<feature type="domain" description="D-isomer specific 2-hydroxyacid dehydrogenase NAD-binding" evidence="6">
    <location>
        <begin position="107"/>
        <end position="283"/>
    </location>
</feature>
<evidence type="ECO:0000256" key="4">
    <source>
        <dbReference type="RuleBase" id="RU003719"/>
    </source>
</evidence>
<dbReference type="PANTHER" id="PTHR43761">
    <property type="entry name" value="D-ISOMER SPECIFIC 2-HYDROXYACID DEHYDROGENASE FAMILY PROTEIN (AFU_ORTHOLOGUE AFUA_1G13630)"/>
    <property type="match status" value="1"/>
</dbReference>
<evidence type="ECO:0000256" key="3">
    <source>
        <dbReference type="ARBA" id="ARBA00023027"/>
    </source>
</evidence>
<name>A0A7T3RBK6_9SPIR</name>
<evidence type="ECO:0000256" key="2">
    <source>
        <dbReference type="ARBA" id="ARBA00023002"/>
    </source>
</evidence>
<dbReference type="InterPro" id="IPR050418">
    <property type="entry name" value="D-iso_2-hydroxyacid_DH_PdxB"/>
</dbReference>
<dbReference type="InterPro" id="IPR006140">
    <property type="entry name" value="D-isomer_DH_NAD-bd"/>
</dbReference>
<dbReference type="EMBL" id="CP064936">
    <property type="protein sequence ID" value="QQA00090.1"/>
    <property type="molecule type" value="Genomic_DNA"/>
</dbReference>
<dbReference type="RefSeq" id="WP_177528289.1">
    <property type="nucleotide sequence ID" value="NZ_CBCSHE010000001.1"/>
</dbReference>
<accession>A0A7T3RBK6</accession>
<dbReference type="PROSITE" id="PS00670">
    <property type="entry name" value="D_2_HYDROXYACID_DH_2"/>
    <property type="match status" value="1"/>
</dbReference>
<reference evidence="7 8" key="1">
    <citation type="submission" date="2020-11" db="EMBL/GenBank/DDBJ databases">
        <title>Treponema Peruensis nv. sp., first commensal Treponema isolated from human feces.</title>
        <authorList>
            <person name="Belkhou C."/>
            <person name="Raes J."/>
        </authorList>
    </citation>
    <scope>NUCLEOTIDE SEQUENCE [LARGE SCALE GENOMIC DNA]</scope>
    <source>
        <strain evidence="7 8">RCC2812</strain>
    </source>
</reference>
<dbReference type="KEGG" id="tper:IWA51_07320"/>
<dbReference type="PROSITE" id="PS00065">
    <property type="entry name" value="D_2_HYDROXYACID_DH_1"/>
    <property type="match status" value="1"/>
</dbReference>
<dbReference type="InterPro" id="IPR029752">
    <property type="entry name" value="D-isomer_DH_CS1"/>
</dbReference>
<gene>
    <name evidence="7" type="ORF">IWA51_07320</name>
</gene>
<dbReference type="PROSITE" id="PS00671">
    <property type="entry name" value="D_2_HYDROXYACID_DH_3"/>
    <property type="match status" value="1"/>
</dbReference>
<dbReference type="Pfam" id="PF00389">
    <property type="entry name" value="2-Hacid_dh"/>
    <property type="match status" value="1"/>
</dbReference>
<keyword evidence="3" id="KW-0520">NAD</keyword>
<dbReference type="GO" id="GO:0051287">
    <property type="term" value="F:NAD binding"/>
    <property type="evidence" value="ECO:0007669"/>
    <property type="project" value="InterPro"/>
</dbReference>